<dbReference type="UniPathway" id="UPA00908">
    <property type="reaction ID" value="UER00884"/>
</dbReference>
<dbReference type="GO" id="GO:0015970">
    <property type="term" value="P:guanosine tetraphosphate biosynthetic process"/>
    <property type="evidence" value="ECO:0007669"/>
    <property type="project" value="UniProtKB-UniPathway"/>
</dbReference>
<dbReference type="Gene3D" id="1.10.3210.10">
    <property type="entry name" value="Hypothetical protein af1432"/>
    <property type="match status" value="1"/>
</dbReference>
<comment type="function">
    <text evidence="9">In eubacteria ppGpp (guanosine 3'-diphosphate 5'-diphosphate) is a mediator of the stringent response that coordinates a variety of cellular activities in response to changes in nutritional abundance.</text>
</comment>
<dbReference type="CDD" id="cd05399">
    <property type="entry name" value="NT_Rel-Spo_like"/>
    <property type="match status" value="1"/>
</dbReference>
<dbReference type="SUPFAM" id="SSF55021">
    <property type="entry name" value="ACT-like"/>
    <property type="match status" value="1"/>
</dbReference>
<sequence>MANEQVLTAQQVIDKAREYLSAEHIQFIERAYEYAENAHKEQYRKSGEPYIIHPIQVAGILVDLEMDPSTIAGGFLHDVVEDTDVTLQDLQEYFNEEVAMLVDGVTKLGKIKYKSQEEQQAENHRKMFVAMAQDIRVILIKLADRLHNMRTLKHLPQEKQRRISNETLEIFAPLAHRLGISKIKWELEDTALRYLNPQQYYRIVNLMKRKRAEREEYLDEVVNEVKDRVSEVNIKAEFSGRPKHIYSIYRKMVMQNKQFNEIYDLLAVRILVDSIKDCYAVLGIIHTCWKPMPGRFKDYIAMPKPNMYQSLHTTVIGPKGDPLEVQIRTFEMHEIAEYGIAAHWAYKEGKASAESTEEAVFQKKLSWFREILEFQNESTDAEEFMESLKIDLFSDMVFVFTPKGDVIELPSGSVPIDFSYRIHSEIGNKTIGAKVNGKMVTLDHKLKTGDIIEILTSKHSYGPSQDWVKLAQTSQAKHKIRQFFKKQRREENVEKGRELIEKEIKNLEFDVKEILTAENLQKVADKFNFSNEEDMYAAVGYNGITALQVANRLTEKERKQRDQEEQEKTVQEVTVESKPYHGKKREAGVRVKGIDNLLVRLSKCCNPVPGDSIVGFITKGRGVSVHREDCPNVKTGEAQERLIPVEWEHEQPARNRKEYNVEIEILGYDRRGLLNEVLQAVNETKTNISSVSGKSDRNKVATIHMAIFIQNINHLHKVVERIKQIKDIYSVRRFMN</sequence>
<evidence type="ECO:0000313" key="15">
    <source>
        <dbReference type="Proteomes" id="UP000230768"/>
    </source>
</evidence>
<dbReference type="FunFam" id="1.10.3210.10:FF:000001">
    <property type="entry name" value="GTP pyrophosphokinase RelA"/>
    <property type="match status" value="1"/>
</dbReference>
<feature type="domain" description="HD" evidence="12">
    <location>
        <begin position="50"/>
        <end position="149"/>
    </location>
</feature>
<feature type="region of interest" description="Disordered" evidence="10">
    <location>
        <begin position="555"/>
        <end position="579"/>
    </location>
</feature>
<dbReference type="InterPro" id="IPR002912">
    <property type="entry name" value="ACT_dom"/>
</dbReference>
<dbReference type="RefSeq" id="WP_099727761.1">
    <property type="nucleotide sequence ID" value="NZ_CP101833.1"/>
</dbReference>
<dbReference type="SUPFAM" id="SSF109604">
    <property type="entry name" value="HD-domain/PDEase-like"/>
    <property type="match status" value="1"/>
</dbReference>
<dbReference type="InterPro" id="IPR045600">
    <property type="entry name" value="RelA/SpoT_AH_RIS"/>
</dbReference>
<dbReference type="InterPro" id="IPR012676">
    <property type="entry name" value="TGS-like"/>
</dbReference>
<gene>
    <name evidence="14" type="ORF">CTV99_11955</name>
</gene>
<dbReference type="InterPro" id="IPR043519">
    <property type="entry name" value="NT_sf"/>
</dbReference>
<dbReference type="CDD" id="cd01668">
    <property type="entry name" value="TGS_RSH"/>
    <property type="match status" value="1"/>
</dbReference>
<dbReference type="InterPro" id="IPR012675">
    <property type="entry name" value="Beta-grasp_dom_sf"/>
</dbReference>
<dbReference type="Pfam" id="PF02824">
    <property type="entry name" value="TGS"/>
    <property type="match status" value="1"/>
</dbReference>
<keyword evidence="4" id="KW-0342">GTP-binding</keyword>
<comment type="caution">
    <text evidence="14">The sequence shown here is derived from an EMBL/GenBank/DDBJ whole genome shotgun (WGS) entry which is preliminary data.</text>
</comment>
<evidence type="ECO:0000259" key="11">
    <source>
        <dbReference type="PROSITE" id="PS51671"/>
    </source>
</evidence>
<dbReference type="AlphaFoldDB" id="A0A2G8ISS8"/>
<comment type="catalytic activity">
    <reaction evidence="8">
        <text>GTP + ATP = guanosine 3'-diphosphate 5'-triphosphate + AMP</text>
        <dbReference type="Rhea" id="RHEA:22088"/>
        <dbReference type="ChEBI" id="CHEBI:30616"/>
        <dbReference type="ChEBI" id="CHEBI:37565"/>
        <dbReference type="ChEBI" id="CHEBI:142410"/>
        <dbReference type="ChEBI" id="CHEBI:456215"/>
        <dbReference type="EC" id="2.7.6.5"/>
    </reaction>
</comment>
<dbReference type="InterPro" id="IPR033655">
    <property type="entry name" value="TGS_RelA/SpoT"/>
</dbReference>
<dbReference type="EC" id="2.7.6.5" evidence="2"/>
<evidence type="ECO:0000256" key="3">
    <source>
        <dbReference type="ARBA" id="ARBA00019852"/>
    </source>
</evidence>
<dbReference type="InterPro" id="IPR004095">
    <property type="entry name" value="TGS"/>
</dbReference>
<dbReference type="FunFam" id="3.30.460.10:FF:000001">
    <property type="entry name" value="GTP pyrophosphokinase RelA"/>
    <property type="match status" value="1"/>
</dbReference>
<dbReference type="NCBIfam" id="TIGR00691">
    <property type="entry name" value="spoT_relA"/>
    <property type="match status" value="1"/>
</dbReference>
<evidence type="ECO:0000256" key="9">
    <source>
        <dbReference type="RuleBase" id="RU003847"/>
    </source>
</evidence>
<dbReference type="Pfam" id="PF13328">
    <property type="entry name" value="HD_4"/>
    <property type="match status" value="1"/>
</dbReference>
<dbReference type="InterPro" id="IPR007685">
    <property type="entry name" value="RelA_SpoT"/>
</dbReference>
<evidence type="ECO:0000256" key="5">
    <source>
        <dbReference type="ARBA" id="ARBA00029754"/>
    </source>
</evidence>
<evidence type="ECO:0000256" key="7">
    <source>
        <dbReference type="ARBA" id="ARBA00033308"/>
    </source>
</evidence>
<dbReference type="PROSITE" id="PS51671">
    <property type="entry name" value="ACT"/>
    <property type="match status" value="1"/>
</dbReference>
<evidence type="ECO:0000259" key="12">
    <source>
        <dbReference type="PROSITE" id="PS51831"/>
    </source>
</evidence>
<keyword evidence="4" id="KW-0547">Nucleotide-binding</keyword>
<proteinExistence type="inferred from homology"/>
<accession>A0A2G8ISS8</accession>
<feature type="domain" description="ACT" evidence="11">
    <location>
        <begin position="662"/>
        <end position="736"/>
    </location>
</feature>
<dbReference type="CDD" id="cd00077">
    <property type="entry name" value="HDc"/>
    <property type="match status" value="1"/>
</dbReference>
<evidence type="ECO:0000256" key="6">
    <source>
        <dbReference type="ARBA" id="ARBA00032407"/>
    </source>
</evidence>
<comment type="similarity">
    <text evidence="9">Belongs to the relA/spoT family.</text>
</comment>
<dbReference type="SMART" id="SM00954">
    <property type="entry name" value="RelA_SpoT"/>
    <property type="match status" value="1"/>
</dbReference>
<dbReference type="InterPro" id="IPR045865">
    <property type="entry name" value="ACT-like_dom_sf"/>
</dbReference>
<dbReference type="Gene3D" id="3.30.460.10">
    <property type="entry name" value="Beta Polymerase, domain 2"/>
    <property type="match status" value="1"/>
</dbReference>
<dbReference type="FunFam" id="3.10.20.30:FF:000002">
    <property type="entry name" value="GTP pyrophosphokinase (RelA/SpoT)"/>
    <property type="match status" value="1"/>
</dbReference>
<evidence type="ECO:0000259" key="13">
    <source>
        <dbReference type="PROSITE" id="PS51880"/>
    </source>
</evidence>
<dbReference type="EMBL" id="PEKP01000016">
    <property type="protein sequence ID" value="PIK26547.1"/>
    <property type="molecule type" value="Genomic_DNA"/>
</dbReference>
<dbReference type="GO" id="GO:0005886">
    <property type="term" value="C:plasma membrane"/>
    <property type="evidence" value="ECO:0007669"/>
    <property type="project" value="TreeGrafter"/>
</dbReference>
<dbReference type="CDD" id="cd04876">
    <property type="entry name" value="ACT_RelA-SpoT"/>
    <property type="match status" value="1"/>
</dbReference>
<dbReference type="GO" id="GO:0005525">
    <property type="term" value="F:GTP binding"/>
    <property type="evidence" value="ECO:0007669"/>
    <property type="project" value="UniProtKB-KW"/>
</dbReference>
<dbReference type="SMART" id="SM00471">
    <property type="entry name" value="HDc"/>
    <property type="match status" value="1"/>
</dbReference>
<dbReference type="InterPro" id="IPR004811">
    <property type="entry name" value="RelA/Spo_fam"/>
</dbReference>
<feature type="domain" description="TGS" evidence="13">
    <location>
        <begin position="395"/>
        <end position="456"/>
    </location>
</feature>
<feature type="compositionally biased region" description="Basic and acidic residues" evidence="10">
    <location>
        <begin position="555"/>
        <end position="570"/>
    </location>
</feature>
<dbReference type="PANTHER" id="PTHR21262:SF31">
    <property type="entry name" value="GTP PYROPHOSPHOKINASE"/>
    <property type="match status" value="1"/>
</dbReference>
<organism evidence="14 15">
    <name type="scientific">Bacillus pumilus</name>
    <name type="common">Bacillus mesentericus</name>
    <dbReference type="NCBI Taxonomy" id="1408"/>
    <lineage>
        <taxon>Bacteria</taxon>
        <taxon>Bacillati</taxon>
        <taxon>Bacillota</taxon>
        <taxon>Bacilli</taxon>
        <taxon>Bacillales</taxon>
        <taxon>Bacillaceae</taxon>
        <taxon>Bacillus</taxon>
    </lineage>
</organism>
<evidence type="ECO:0000256" key="1">
    <source>
        <dbReference type="ARBA" id="ARBA00004976"/>
    </source>
</evidence>
<dbReference type="Pfam" id="PF13291">
    <property type="entry name" value="ACT_4"/>
    <property type="match status" value="1"/>
</dbReference>
<dbReference type="PANTHER" id="PTHR21262">
    <property type="entry name" value="GUANOSINE-3',5'-BIS DIPHOSPHATE 3'-PYROPHOSPHOHYDROLASE"/>
    <property type="match status" value="1"/>
</dbReference>
<comment type="pathway">
    <text evidence="1">Purine metabolism; ppGpp biosynthesis; ppGpp from GTP: step 1/2.</text>
</comment>
<dbReference type="Gene3D" id="3.10.20.30">
    <property type="match status" value="1"/>
</dbReference>
<evidence type="ECO:0000256" key="4">
    <source>
        <dbReference type="ARBA" id="ARBA00023134"/>
    </source>
</evidence>
<dbReference type="SUPFAM" id="SSF81271">
    <property type="entry name" value="TGS-like"/>
    <property type="match status" value="1"/>
</dbReference>
<reference evidence="14 15" key="1">
    <citation type="submission" date="2017-11" db="EMBL/GenBank/DDBJ databases">
        <title>Draft genome sequence of Bacillus pumilus 51_5il from lake Gorkoye (Russia: Novosibirsk region).</title>
        <authorList>
            <person name="Shipova A.A."/>
            <person name="Rozanov A.S."/>
            <person name="Bryanskaya A.V."/>
            <person name="Peltek S.E."/>
        </authorList>
    </citation>
    <scope>NUCLEOTIDE SEQUENCE [LARGE SCALE GENOMIC DNA]</scope>
    <source>
        <strain evidence="14 15">51_5il</strain>
    </source>
</reference>
<dbReference type="Pfam" id="PF04607">
    <property type="entry name" value="RelA_SpoT"/>
    <property type="match status" value="1"/>
</dbReference>
<dbReference type="PROSITE" id="PS51831">
    <property type="entry name" value="HD"/>
    <property type="match status" value="1"/>
</dbReference>
<dbReference type="Proteomes" id="UP000230768">
    <property type="component" value="Unassembled WGS sequence"/>
</dbReference>
<evidence type="ECO:0000256" key="2">
    <source>
        <dbReference type="ARBA" id="ARBA00013251"/>
    </source>
</evidence>
<dbReference type="Gene3D" id="3.30.70.260">
    <property type="match status" value="1"/>
</dbReference>
<dbReference type="InterPro" id="IPR003607">
    <property type="entry name" value="HD/PDEase_dom"/>
</dbReference>
<protein>
    <recommendedName>
        <fullName evidence="3">GTP pyrophosphokinase</fullName>
        <ecNumber evidence="2">2.7.6.5</ecNumber>
    </recommendedName>
    <alternativeName>
        <fullName evidence="6">(p)ppGpp synthase</fullName>
    </alternativeName>
    <alternativeName>
        <fullName evidence="5">ATP:GTP 3'-pyrophosphotransferase</fullName>
    </alternativeName>
    <alternativeName>
        <fullName evidence="7">ppGpp synthase I</fullName>
    </alternativeName>
</protein>
<evidence type="ECO:0000256" key="10">
    <source>
        <dbReference type="SAM" id="MobiDB-lite"/>
    </source>
</evidence>
<evidence type="ECO:0000313" key="14">
    <source>
        <dbReference type="EMBL" id="PIK26547.1"/>
    </source>
</evidence>
<evidence type="ECO:0000256" key="8">
    <source>
        <dbReference type="ARBA" id="ARBA00048244"/>
    </source>
</evidence>
<dbReference type="GO" id="GO:0008728">
    <property type="term" value="F:GTP diphosphokinase activity"/>
    <property type="evidence" value="ECO:0007669"/>
    <property type="project" value="UniProtKB-EC"/>
</dbReference>
<name>A0A2G8ISS8_BACPU</name>
<dbReference type="Pfam" id="PF19296">
    <property type="entry name" value="RelA_AH_RIS"/>
    <property type="match status" value="1"/>
</dbReference>
<dbReference type="InterPro" id="IPR006674">
    <property type="entry name" value="HD_domain"/>
</dbReference>
<dbReference type="PROSITE" id="PS51880">
    <property type="entry name" value="TGS"/>
    <property type="match status" value="1"/>
</dbReference>
<dbReference type="SUPFAM" id="SSF81301">
    <property type="entry name" value="Nucleotidyltransferase"/>
    <property type="match status" value="1"/>
</dbReference>